<reference evidence="1 2" key="1">
    <citation type="submission" date="2016-10" db="EMBL/GenBank/DDBJ databases">
        <authorList>
            <person name="de Groot N.N."/>
        </authorList>
    </citation>
    <scope>NUCLEOTIDE SEQUENCE [LARGE SCALE GENOMIC DNA]</scope>
    <source>
        <strain evidence="1 2">DSM 7343</strain>
    </source>
</reference>
<dbReference type="RefSeq" id="WP_092349778.1">
    <property type="nucleotide sequence ID" value="NZ_FNQN01000009.1"/>
</dbReference>
<evidence type="ECO:0000313" key="1">
    <source>
        <dbReference type="EMBL" id="SEA65547.1"/>
    </source>
</evidence>
<keyword evidence="2" id="KW-1185">Reference proteome</keyword>
<dbReference type="EMBL" id="FNQN01000009">
    <property type="protein sequence ID" value="SEA65547.1"/>
    <property type="molecule type" value="Genomic_DNA"/>
</dbReference>
<dbReference type="Pfam" id="PF04463">
    <property type="entry name" value="2-thiour_desulf"/>
    <property type="match status" value="1"/>
</dbReference>
<organism evidence="1 2">
    <name type="scientific">Desulfuromusa kysingii</name>
    <dbReference type="NCBI Taxonomy" id="37625"/>
    <lineage>
        <taxon>Bacteria</taxon>
        <taxon>Pseudomonadati</taxon>
        <taxon>Thermodesulfobacteriota</taxon>
        <taxon>Desulfuromonadia</taxon>
        <taxon>Desulfuromonadales</taxon>
        <taxon>Geopsychrobacteraceae</taxon>
        <taxon>Desulfuromusa</taxon>
    </lineage>
</organism>
<dbReference type="Proteomes" id="UP000199409">
    <property type="component" value="Unassembled WGS sequence"/>
</dbReference>
<dbReference type="PANTHER" id="PTHR30087">
    <property type="entry name" value="INNER MEMBRANE PROTEIN"/>
    <property type="match status" value="1"/>
</dbReference>
<dbReference type="AlphaFoldDB" id="A0A1H4CYT0"/>
<proteinExistence type="predicted"/>
<sequence length="151" mass="16471">MRPILVSSCLLGLNTRYDATDNYCQAVVDFIESHHYTPIPICPEQLAGLPTPRPKCWFSCGDGASVLAGNGKLINEHNDDLTATFLHGARESLKIAEMTNCKLAILQQRSPSCGSESIYLHEKQVEGIGITTAILKKNGIKVFSNDNLPAK</sequence>
<protein>
    <submittedName>
        <fullName evidence="1">Uncharacterized conserved protein YbbK, DUF523 family</fullName>
    </submittedName>
</protein>
<evidence type="ECO:0000313" key="2">
    <source>
        <dbReference type="Proteomes" id="UP000199409"/>
    </source>
</evidence>
<gene>
    <name evidence="1" type="ORF">SAMN05660420_02742</name>
</gene>
<name>A0A1H4CYT0_9BACT</name>
<dbReference type="STRING" id="37625.SAMN05660420_02742"/>
<accession>A0A1H4CYT0</accession>
<dbReference type="InterPro" id="IPR007553">
    <property type="entry name" value="2-thiour_desulf"/>
</dbReference>
<dbReference type="OrthoDB" id="495783at2"/>
<dbReference type="PANTHER" id="PTHR30087:SF1">
    <property type="entry name" value="HYPOTHETICAL CYTOSOLIC PROTEIN"/>
    <property type="match status" value="1"/>
</dbReference>